<proteinExistence type="predicted"/>
<dbReference type="Proteomes" id="UP000267821">
    <property type="component" value="Unassembled WGS sequence"/>
</dbReference>
<keyword evidence="1" id="KW-0812">Transmembrane</keyword>
<protein>
    <submittedName>
        <fullName evidence="2">Uncharacterized protein</fullName>
    </submittedName>
</protein>
<evidence type="ECO:0000256" key="1">
    <source>
        <dbReference type="SAM" id="Phobius"/>
    </source>
</evidence>
<organism evidence="2 3">
    <name type="scientific">Terfezia boudieri ATCC MYA-4762</name>
    <dbReference type="NCBI Taxonomy" id="1051890"/>
    <lineage>
        <taxon>Eukaryota</taxon>
        <taxon>Fungi</taxon>
        <taxon>Dikarya</taxon>
        <taxon>Ascomycota</taxon>
        <taxon>Pezizomycotina</taxon>
        <taxon>Pezizomycetes</taxon>
        <taxon>Pezizales</taxon>
        <taxon>Pezizaceae</taxon>
        <taxon>Terfezia</taxon>
    </lineage>
</organism>
<feature type="transmembrane region" description="Helical" evidence="1">
    <location>
        <begin position="12"/>
        <end position="35"/>
    </location>
</feature>
<reference evidence="2 3" key="1">
    <citation type="journal article" date="2018" name="Nat. Ecol. Evol.">
        <title>Pezizomycetes genomes reveal the molecular basis of ectomycorrhizal truffle lifestyle.</title>
        <authorList>
            <person name="Murat C."/>
            <person name="Payen T."/>
            <person name="Noel B."/>
            <person name="Kuo A."/>
            <person name="Morin E."/>
            <person name="Chen J."/>
            <person name="Kohler A."/>
            <person name="Krizsan K."/>
            <person name="Balestrini R."/>
            <person name="Da Silva C."/>
            <person name="Montanini B."/>
            <person name="Hainaut M."/>
            <person name="Levati E."/>
            <person name="Barry K.W."/>
            <person name="Belfiori B."/>
            <person name="Cichocki N."/>
            <person name="Clum A."/>
            <person name="Dockter R.B."/>
            <person name="Fauchery L."/>
            <person name="Guy J."/>
            <person name="Iotti M."/>
            <person name="Le Tacon F."/>
            <person name="Lindquist E.A."/>
            <person name="Lipzen A."/>
            <person name="Malagnac F."/>
            <person name="Mello A."/>
            <person name="Molinier V."/>
            <person name="Miyauchi S."/>
            <person name="Poulain J."/>
            <person name="Riccioni C."/>
            <person name="Rubini A."/>
            <person name="Sitrit Y."/>
            <person name="Splivallo R."/>
            <person name="Traeger S."/>
            <person name="Wang M."/>
            <person name="Zifcakova L."/>
            <person name="Wipf D."/>
            <person name="Zambonelli A."/>
            <person name="Paolocci F."/>
            <person name="Nowrousian M."/>
            <person name="Ottonello S."/>
            <person name="Baldrian P."/>
            <person name="Spatafora J.W."/>
            <person name="Henrissat B."/>
            <person name="Nagy L.G."/>
            <person name="Aury J.M."/>
            <person name="Wincker P."/>
            <person name="Grigoriev I.V."/>
            <person name="Bonfante P."/>
            <person name="Martin F.M."/>
        </authorList>
    </citation>
    <scope>NUCLEOTIDE SEQUENCE [LARGE SCALE GENOMIC DNA]</scope>
    <source>
        <strain evidence="2 3">ATCC MYA-4762</strain>
    </source>
</reference>
<name>A0A3N4LHB2_9PEZI</name>
<dbReference type="AlphaFoldDB" id="A0A3N4LHB2"/>
<evidence type="ECO:0000313" key="2">
    <source>
        <dbReference type="EMBL" id="RPB20832.1"/>
    </source>
</evidence>
<accession>A0A3N4LHB2</accession>
<feature type="transmembrane region" description="Helical" evidence="1">
    <location>
        <begin position="90"/>
        <end position="123"/>
    </location>
</feature>
<sequence>MYVDSAITIFHRFHIAFVMWLLMPLNFAPAFRFFFCPPSFLDIFPSILCFYTEYVTTTISHHISPPRVTLTIPLPYTNLLKYYNQVRFKLLIPFSLLFSHYFFLGLAKLIFLILYFVSTWYIYSIFTTGADLYNFS</sequence>
<gene>
    <name evidence="2" type="ORF">L211DRAFT_496388</name>
</gene>
<keyword evidence="3" id="KW-1185">Reference proteome</keyword>
<dbReference type="InParanoid" id="A0A3N4LHB2"/>
<keyword evidence="1" id="KW-0472">Membrane</keyword>
<keyword evidence="1" id="KW-1133">Transmembrane helix</keyword>
<dbReference type="EMBL" id="ML121567">
    <property type="protein sequence ID" value="RPB20832.1"/>
    <property type="molecule type" value="Genomic_DNA"/>
</dbReference>
<evidence type="ECO:0000313" key="3">
    <source>
        <dbReference type="Proteomes" id="UP000267821"/>
    </source>
</evidence>